<feature type="domain" description="THUMP" evidence="4">
    <location>
        <begin position="54"/>
        <end position="168"/>
    </location>
</feature>
<dbReference type="eggNOG" id="COG0116">
    <property type="taxonomic scope" value="Bacteria"/>
</dbReference>
<reference evidence="5 6" key="1">
    <citation type="submission" date="2010-11" db="EMBL/GenBank/DDBJ databases">
        <authorList>
            <person name="Weinstock G."/>
            <person name="Sodergren E."/>
            <person name="Clifton S."/>
            <person name="Fulton L."/>
            <person name="Fulton B."/>
            <person name="Courtney L."/>
            <person name="Fronick C."/>
            <person name="Harrison M."/>
            <person name="Strong C."/>
            <person name="Farmer C."/>
            <person name="Delahaunty K."/>
            <person name="Markovic C."/>
            <person name="Hall O."/>
            <person name="Minx P."/>
            <person name="Tomlinson C."/>
            <person name="Mitreva M."/>
            <person name="Hou S."/>
            <person name="Chen J."/>
            <person name="Wollam A."/>
            <person name="Pepin K.H."/>
            <person name="Johnson M."/>
            <person name="Bhonagiri V."/>
            <person name="Zhang X."/>
            <person name="Suruliraj S."/>
            <person name="Warren W."/>
            <person name="Chinwalla A."/>
            <person name="Mardis E.R."/>
            <person name="Wilson R.K."/>
        </authorList>
    </citation>
    <scope>NUCLEOTIDE SEQUENCE [LARGE SCALE GENOMIC DNA]</scope>
    <source>
        <strain evidence="5 6">F0211</strain>
    </source>
</reference>
<dbReference type="PRINTS" id="PR00507">
    <property type="entry name" value="N12N6MTFRASE"/>
</dbReference>
<gene>
    <name evidence="5" type="ORF">HMPREF0813_00780</name>
</gene>
<dbReference type="CDD" id="cd11715">
    <property type="entry name" value="THUMP_AdoMetMT"/>
    <property type="match status" value="1"/>
</dbReference>
<dbReference type="Gene3D" id="3.40.50.150">
    <property type="entry name" value="Vaccinia Virus protein VP39"/>
    <property type="match status" value="1"/>
</dbReference>
<sequence length="393" mass="44165">MLAFILRGRMKTKFKLIATAAAGLEAVVGREIRNLGIECLVENGRVRFDGTVETIIETNLWLRAADRIKIVVGNFPAKTFEELFQGVFALDWENYLPLGAKFPIAKVKCVKSKLHNEPSVQAISKKAVAKKLQKHYARPEGVPLIENGAEFKIEVSILKDVATVLIDTTGSSLFKRGYRTEKGGAPIKENMAAAILLLSNWYPDKPLIDPTCGSGTFCIEAAMIGMNIAPGLHRHFAFEEWNWVDSDLIRRVRARALGQIKQDIQLDILGTDIDARMVEIAKRNAEEAGVSEQIVFKQMRLQDLHTDKINGVIVSNPPYGERLLDDDAVTKLYQEMGQTFAPLKTWSKFILTSDDAFETKFGSQADKKRKLYNGTLKVDLYQYFGQRVKRQID</sequence>
<evidence type="ECO:0000313" key="5">
    <source>
        <dbReference type="EMBL" id="EFU22682.1"/>
    </source>
</evidence>
<dbReference type="SMART" id="SM00981">
    <property type="entry name" value="THUMP"/>
    <property type="match status" value="1"/>
</dbReference>
<dbReference type="GO" id="GO:0008990">
    <property type="term" value="F:rRNA (guanine-N2-)-methyltransferase activity"/>
    <property type="evidence" value="ECO:0007669"/>
    <property type="project" value="TreeGrafter"/>
</dbReference>
<evidence type="ECO:0000259" key="4">
    <source>
        <dbReference type="PROSITE" id="PS51165"/>
    </source>
</evidence>
<comment type="caution">
    <text evidence="5">The sequence shown here is derived from an EMBL/GenBank/DDBJ whole genome shotgun (WGS) entry which is preliminary data.</text>
</comment>
<accession>E6J0L0</accession>
<name>E6J0L0_STRAP</name>
<organism evidence="5 6">
    <name type="scientific">Streptococcus anginosus F0211</name>
    <dbReference type="NCBI Taxonomy" id="706437"/>
    <lineage>
        <taxon>Bacteria</taxon>
        <taxon>Bacillati</taxon>
        <taxon>Bacillota</taxon>
        <taxon>Bacilli</taxon>
        <taxon>Lactobacillales</taxon>
        <taxon>Streptococcaceae</taxon>
        <taxon>Streptococcus</taxon>
        <taxon>Streptococcus anginosus group</taxon>
    </lineage>
</organism>
<dbReference type="Proteomes" id="UP000002973">
    <property type="component" value="Unassembled WGS sequence"/>
</dbReference>
<dbReference type="PROSITE" id="PS00092">
    <property type="entry name" value="N6_MTASE"/>
    <property type="match status" value="1"/>
</dbReference>
<keyword evidence="2" id="KW-0808">Transferase</keyword>
<dbReference type="GO" id="GO:0003723">
    <property type="term" value="F:RNA binding"/>
    <property type="evidence" value="ECO:0007669"/>
    <property type="project" value="UniProtKB-UniRule"/>
</dbReference>
<dbReference type="InterPro" id="IPR002052">
    <property type="entry name" value="DNA_methylase_N6_adenine_CS"/>
</dbReference>
<dbReference type="PANTHER" id="PTHR47313:SF1">
    <property type="entry name" value="RIBOSOMAL RNA LARGE SUBUNIT METHYLTRANSFERASE K_L"/>
    <property type="match status" value="1"/>
</dbReference>
<keyword evidence="3" id="KW-0694">RNA-binding</keyword>
<dbReference type="InterPro" id="IPR004114">
    <property type="entry name" value="THUMP_dom"/>
</dbReference>
<dbReference type="PANTHER" id="PTHR47313">
    <property type="entry name" value="RIBOSOMAL RNA LARGE SUBUNIT METHYLTRANSFERASE K/L"/>
    <property type="match status" value="1"/>
</dbReference>
<dbReference type="InterPro" id="IPR029063">
    <property type="entry name" value="SAM-dependent_MTases_sf"/>
</dbReference>
<evidence type="ECO:0000256" key="3">
    <source>
        <dbReference type="PROSITE-ProRule" id="PRU00529"/>
    </source>
</evidence>
<proteinExistence type="predicted"/>
<dbReference type="EMBL" id="AECT01000013">
    <property type="protein sequence ID" value="EFU22682.1"/>
    <property type="molecule type" value="Genomic_DNA"/>
</dbReference>
<dbReference type="GO" id="GO:0070043">
    <property type="term" value="F:rRNA (guanine-N7-)-methyltransferase activity"/>
    <property type="evidence" value="ECO:0007669"/>
    <property type="project" value="TreeGrafter"/>
</dbReference>
<dbReference type="Gene3D" id="3.30.2130.30">
    <property type="match status" value="1"/>
</dbReference>
<dbReference type="Pfam" id="PF01170">
    <property type="entry name" value="UPF0020"/>
    <property type="match status" value="1"/>
</dbReference>
<keyword evidence="1" id="KW-0489">Methyltransferase</keyword>
<evidence type="ECO:0000313" key="6">
    <source>
        <dbReference type="Proteomes" id="UP000002973"/>
    </source>
</evidence>
<dbReference type="SUPFAM" id="SSF53335">
    <property type="entry name" value="S-adenosyl-L-methionine-dependent methyltransferases"/>
    <property type="match status" value="1"/>
</dbReference>
<evidence type="ECO:0000256" key="2">
    <source>
        <dbReference type="ARBA" id="ARBA00022679"/>
    </source>
</evidence>
<evidence type="ECO:0000256" key="1">
    <source>
        <dbReference type="ARBA" id="ARBA00022603"/>
    </source>
</evidence>
<protein>
    <recommendedName>
        <fullName evidence="4">THUMP domain-containing protein</fullName>
    </recommendedName>
</protein>
<dbReference type="Pfam" id="PF02926">
    <property type="entry name" value="THUMP"/>
    <property type="match status" value="1"/>
</dbReference>
<dbReference type="AlphaFoldDB" id="E6J0L0"/>
<dbReference type="PROSITE" id="PS51165">
    <property type="entry name" value="THUMP"/>
    <property type="match status" value="1"/>
</dbReference>
<dbReference type="InterPro" id="IPR000241">
    <property type="entry name" value="RlmKL-like_Mtase"/>
</dbReference>
<dbReference type="Pfam" id="PF22020">
    <property type="entry name" value="RlmL_1st"/>
    <property type="match status" value="1"/>
</dbReference>
<dbReference type="InterPro" id="IPR054170">
    <property type="entry name" value="RlmL_1st"/>
</dbReference>